<dbReference type="Proteomes" id="UP000001064">
    <property type="component" value="Unassembled WGS sequence"/>
</dbReference>
<sequence length="244" mass="28504">MTKINSDIFEMKEIQKKHSFKIEQIEKNNNNNSNSQIYNSQHEDDIYNTPQASSNEDENEEYISNNNKRYSSNEDESEEYTSNNNKRLKQYPNERTSYNSFEEISNKNKNQRSATSSSQSREEEALSPPSPSQSNSNSDNNDDDDDESGADSARKRFLRTMLENERDYKICICLARSQLKITNNYTGIFRDFKPFDVDCIDAKNPGTPQASFKLKYKTHTEFTPPRFFSVFSFNKLRAKYNKNK</sequence>
<feature type="compositionally biased region" description="Acidic residues" evidence="1">
    <location>
        <begin position="140"/>
        <end position="149"/>
    </location>
</feature>
<keyword evidence="3" id="KW-1185">Reference proteome</keyword>
<dbReference type="KEGG" id="dpp:DICPUDRAFT_92335"/>
<evidence type="ECO:0000313" key="3">
    <source>
        <dbReference type="Proteomes" id="UP000001064"/>
    </source>
</evidence>
<evidence type="ECO:0000256" key="1">
    <source>
        <dbReference type="SAM" id="MobiDB-lite"/>
    </source>
</evidence>
<feature type="compositionally biased region" description="Polar residues" evidence="1">
    <location>
        <begin position="93"/>
        <end position="119"/>
    </location>
</feature>
<feature type="region of interest" description="Disordered" evidence="1">
    <location>
        <begin position="23"/>
        <end position="151"/>
    </location>
</feature>
<name>F0ZQB9_DICPU</name>
<organism evidence="2 3">
    <name type="scientific">Dictyostelium purpureum</name>
    <name type="common">Slime mold</name>
    <dbReference type="NCBI Taxonomy" id="5786"/>
    <lineage>
        <taxon>Eukaryota</taxon>
        <taxon>Amoebozoa</taxon>
        <taxon>Evosea</taxon>
        <taxon>Eumycetozoa</taxon>
        <taxon>Dictyostelia</taxon>
        <taxon>Dictyosteliales</taxon>
        <taxon>Dictyosteliaceae</taxon>
        <taxon>Dictyostelium</taxon>
    </lineage>
</organism>
<dbReference type="AlphaFoldDB" id="F0ZQB9"/>
<dbReference type="EMBL" id="GL871122">
    <property type="protein sequence ID" value="EGC33876.1"/>
    <property type="molecule type" value="Genomic_DNA"/>
</dbReference>
<evidence type="ECO:0000313" key="2">
    <source>
        <dbReference type="EMBL" id="EGC33876.1"/>
    </source>
</evidence>
<gene>
    <name evidence="2" type="ORF">DICPUDRAFT_92335</name>
</gene>
<accession>F0ZQB9</accession>
<dbReference type="GeneID" id="10502804"/>
<feature type="compositionally biased region" description="Low complexity" evidence="1">
    <location>
        <begin position="27"/>
        <end position="40"/>
    </location>
</feature>
<dbReference type="InParanoid" id="F0ZQB9"/>
<dbReference type="VEuPathDB" id="AmoebaDB:DICPUDRAFT_92335"/>
<protein>
    <submittedName>
        <fullName evidence="2">Expressed protein</fullName>
    </submittedName>
</protein>
<proteinExistence type="predicted"/>
<dbReference type="RefSeq" id="XP_003289614.1">
    <property type="nucleotide sequence ID" value="XM_003289566.1"/>
</dbReference>
<reference evidence="3" key="1">
    <citation type="journal article" date="2011" name="Genome Biol.">
        <title>Comparative genomics of the social amoebae Dictyostelium discoideum and Dictyostelium purpureum.</title>
        <authorList>
            <consortium name="US DOE Joint Genome Institute (JGI-PGF)"/>
            <person name="Sucgang R."/>
            <person name="Kuo A."/>
            <person name="Tian X."/>
            <person name="Salerno W."/>
            <person name="Parikh A."/>
            <person name="Feasley C.L."/>
            <person name="Dalin E."/>
            <person name="Tu H."/>
            <person name="Huang E."/>
            <person name="Barry K."/>
            <person name="Lindquist E."/>
            <person name="Shapiro H."/>
            <person name="Bruce D."/>
            <person name="Schmutz J."/>
            <person name="Salamov A."/>
            <person name="Fey P."/>
            <person name="Gaudet P."/>
            <person name="Anjard C."/>
            <person name="Babu M.M."/>
            <person name="Basu S."/>
            <person name="Bushmanova Y."/>
            <person name="van der Wel H."/>
            <person name="Katoh-Kurasawa M."/>
            <person name="Dinh C."/>
            <person name="Coutinho P.M."/>
            <person name="Saito T."/>
            <person name="Elias M."/>
            <person name="Schaap P."/>
            <person name="Kay R.R."/>
            <person name="Henrissat B."/>
            <person name="Eichinger L."/>
            <person name="Rivero F."/>
            <person name="Putnam N.H."/>
            <person name="West C.M."/>
            <person name="Loomis W.F."/>
            <person name="Chisholm R.L."/>
            <person name="Shaulsky G."/>
            <person name="Strassmann J.E."/>
            <person name="Queller D.C."/>
            <person name="Kuspa A."/>
            <person name="Grigoriev I.V."/>
        </authorList>
    </citation>
    <scope>NUCLEOTIDE SEQUENCE [LARGE SCALE GENOMIC DNA]</scope>
    <source>
        <strain evidence="3">QSDP1</strain>
    </source>
</reference>